<feature type="transmembrane region" description="Helical" evidence="1">
    <location>
        <begin position="51"/>
        <end position="70"/>
    </location>
</feature>
<protein>
    <submittedName>
        <fullName evidence="2">Uncharacterized protein</fullName>
    </submittedName>
</protein>
<feature type="transmembrane region" description="Helical" evidence="1">
    <location>
        <begin position="21"/>
        <end position="39"/>
    </location>
</feature>
<proteinExistence type="predicted"/>
<evidence type="ECO:0000313" key="2">
    <source>
        <dbReference type="EMBL" id="MFC7747067.1"/>
    </source>
</evidence>
<feature type="transmembrane region" description="Helical" evidence="1">
    <location>
        <begin position="114"/>
        <end position="134"/>
    </location>
</feature>
<dbReference type="EMBL" id="JBHTGR010000013">
    <property type="protein sequence ID" value="MFC7747067.1"/>
    <property type="molecule type" value="Genomic_DNA"/>
</dbReference>
<feature type="transmembrane region" description="Helical" evidence="1">
    <location>
        <begin position="82"/>
        <end position="102"/>
    </location>
</feature>
<reference evidence="3" key="1">
    <citation type="journal article" date="2019" name="Int. J. Syst. Evol. Microbiol.">
        <title>The Global Catalogue of Microorganisms (GCM) 10K type strain sequencing project: providing services to taxonomists for standard genome sequencing and annotation.</title>
        <authorList>
            <consortium name="The Broad Institute Genomics Platform"/>
            <consortium name="The Broad Institute Genome Sequencing Center for Infectious Disease"/>
            <person name="Wu L."/>
            <person name="Ma J."/>
        </authorList>
    </citation>
    <scope>NUCLEOTIDE SEQUENCE [LARGE SCALE GENOMIC DNA]</scope>
    <source>
        <strain evidence="3">JCM 30234</strain>
    </source>
</reference>
<sequence>MKVQRINDERLAIKNLKNIRLVYTLQTLGIIGLLGYDLISNGLSSIKGNPLWLVFITSIVVLAFMSFGSSDERLALKNLQKIRVAFVIQLLGIFGILGYDLISKGMDGMKENPLWFVFSLSTLILVFLSMNISVDYEGDEKSAGKGLGISTIVLVLISISVVFFTIYLNETSTLVDGLLAGGILFICGFLSFLFLYGLRRGKE</sequence>
<gene>
    <name evidence="2" type="ORF">ACFQU8_07430</name>
</gene>
<evidence type="ECO:0000313" key="3">
    <source>
        <dbReference type="Proteomes" id="UP001596620"/>
    </source>
</evidence>
<comment type="caution">
    <text evidence="2">The sequence shown here is derived from an EMBL/GenBank/DDBJ whole genome shotgun (WGS) entry which is preliminary data.</text>
</comment>
<evidence type="ECO:0000256" key="1">
    <source>
        <dbReference type="SAM" id="Phobius"/>
    </source>
</evidence>
<accession>A0ABW2UT28</accession>
<dbReference type="Proteomes" id="UP001596620">
    <property type="component" value="Unassembled WGS sequence"/>
</dbReference>
<keyword evidence="1" id="KW-1133">Transmembrane helix</keyword>
<name>A0ABW2UT28_9BACI</name>
<keyword evidence="1" id="KW-0472">Membrane</keyword>
<keyword evidence="1" id="KW-0812">Transmembrane</keyword>
<feature type="transmembrane region" description="Helical" evidence="1">
    <location>
        <begin position="178"/>
        <end position="198"/>
    </location>
</feature>
<organism evidence="2 3">
    <name type="scientific">Lentibacillus kimchii</name>
    <dbReference type="NCBI Taxonomy" id="1542911"/>
    <lineage>
        <taxon>Bacteria</taxon>
        <taxon>Bacillati</taxon>
        <taxon>Bacillota</taxon>
        <taxon>Bacilli</taxon>
        <taxon>Bacillales</taxon>
        <taxon>Bacillaceae</taxon>
        <taxon>Lentibacillus</taxon>
    </lineage>
</organism>
<keyword evidence="3" id="KW-1185">Reference proteome</keyword>
<dbReference type="RefSeq" id="WP_382358587.1">
    <property type="nucleotide sequence ID" value="NZ_JBHTGR010000013.1"/>
</dbReference>
<feature type="transmembrane region" description="Helical" evidence="1">
    <location>
        <begin position="146"/>
        <end position="166"/>
    </location>
</feature>